<dbReference type="EMBL" id="QJKJ01013547">
    <property type="protein sequence ID" value="RDX66201.1"/>
    <property type="molecule type" value="Genomic_DNA"/>
</dbReference>
<protein>
    <recommendedName>
        <fullName evidence="2">Tf2-1-like SH3-like domain-containing protein</fullName>
    </recommendedName>
</protein>
<proteinExistence type="predicted"/>
<feature type="non-terminal residue" evidence="3">
    <location>
        <position position="1"/>
    </location>
</feature>
<name>A0A371EJJ5_MUCPR</name>
<comment type="caution">
    <text evidence="3">The sequence shown here is derived from an EMBL/GenBank/DDBJ whole genome shotgun (WGS) entry which is preliminary data.</text>
</comment>
<sequence>MWNLLKNCMSKFELTLRRGMDNMQGKQIKSVFPTQRKYKLQPRRDGTFQVLDRINDNTYKLDLPTTYDHISSTFNVADLSLFDVGEEFDLRTNPFEEGGNDRNPTDKDKDHLNDVGGPMTRSKTKMTKQSLQGLSSGIKENIGPRELEATPKWVTLLQVDEE</sequence>
<feature type="domain" description="Tf2-1-like SH3-like" evidence="2">
    <location>
        <begin position="29"/>
        <end position="80"/>
    </location>
</feature>
<evidence type="ECO:0000313" key="4">
    <source>
        <dbReference type="Proteomes" id="UP000257109"/>
    </source>
</evidence>
<dbReference type="AlphaFoldDB" id="A0A371EJJ5"/>
<gene>
    <name evidence="3" type="ORF">CR513_55056</name>
</gene>
<evidence type="ECO:0000256" key="1">
    <source>
        <dbReference type="SAM" id="MobiDB-lite"/>
    </source>
</evidence>
<dbReference type="InterPro" id="IPR056924">
    <property type="entry name" value="SH3_Tf2-1"/>
</dbReference>
<organism evidence="3 4">
    <name type="scientific">Mucuna pruriens</name>
    <name type="common">Velvet bean</name>
    <name type="synonym">Dolichos pruriens</name>
    <dbReference type="NCBI Taxonomy" id="157652"/>
    <lineage>
        <taxon>Eukaryota</taxon>
        <taxon>Viridiplantae</taxon>
        <taxon>Streptophyta</taxon>
        <taxon>Embryophyta</taxon>
        <taxon>Tracheophyta</taxon>
        <taxon>Spermatophyta</taxon>
        <taxon>Magnoliopsida</taxon>
        <taxon>eudicotyledons</taxon>
        <taxon>Gunneridae</taxon>
        <taxon>Pentapetalae</taxon>
        <taxon>rosids</taxon>
        <taxon>fabids</taxon>
        <taxon>Fabales</taxon>
        <taxon>Fabaceae</taxon>
        <taxon>Papilionoideae</taxon>
        <taxon>50 kb inversion clade</taxon>
        <taxon>NPAAA clade</taxon>
        <taxon>indigoferoid/millettioid clade</taxon>
        <taxon>Phaseoleae</taxon>
        <taxon>Mucuna</taxon>
    </lineage>
</organism>
<dbReference type="Pfam" id="PF24626">
    <property type="entry name" value="SH3_Tf2-1"/>
    <property type="match status" value="1"/>
</dbReference>
<evidence type="ECO:0000259" key="2">
    <source>
        <dbReference type="Pfam" id="PF24626"/>
    </source>
</evidence>
<dbReference type="Proteomes" id="UP000257109">
    <property type="component" value="Unassembled WGS sequence"/>
</dbReference>
<feature type="region of interest" description="Disordered" evidence="1">
    <location>
        <begin position="91"/>
        <end position="143"/>
    </location>
</feature>
<reference evidence="3" key="1">
    <citation type="submission" date="2018-05" db="EMBL/GenBank/DDBJ databases">
        <title>Draft genome of Mucuna pruriens seed.</title>
        <authorList>
            <person name="Nnadi N.E."/>
            <person name="Vos R."/>
            <person name="Hasami M.H."/>
            <person name="Devisetty U.K."/>
            <person name="Aguiy J.C."/>
        </authorList>
    </citation>
    <scope>NUCLEOTIDE SEQUENCE [LARGE SCALE GENOMIC DNA]</scope>
    <source>
        <strain evidence="3">JCA_2017</strain>
    </source>
</reference>
<accession>A0A371EJJ5</accession>
<feature type="compositionally biased region" description="Basic and acidic residues" evidence="1">
    <location>
        <begin position="99"/>
        <end position="113"/>
    </location>
</feature>
<evidence type="ECO:0000313" key="3">
    <source>
        <dbReference type="EMBL" id="RDX66201.1"/>
    </source>
</evidence>
<dbReference type="OrthoDB" id="1432277at2759"/>
<keyword evidence="4" id="KW-1185">Reference proteome</keyword>